<accession>A0A060S6H8</accession>
<protein>
    <submittedName>
        <fullName evidence="3">Uncharacterized protein</fullName>
    </submittedName>
</protein>
<dbReference type="EMBL" id="CCBP010000067">
    <property type="protein sequence ID" value="CDO70092.1"/>
    <property type="molecule type" value="Genomic_DNA"/>
</dbReference>
<feature type="region of interest" description="Disordered" evidence="2">
    <location>
        <begin position="1"/>
        <end position="64"/>
    </location>
</feature>
<evidence type="ECO:0000256" key="2">
    <source>
        <dbReference type="SAM" id="MobiDB-lite"/>
    </source>
</evidence>
<proteinExistence type="predicted"/>
<dbReference type="OrthoDB" id="2758161at2759"/>
<sequence length="212" mass="23023">MAQPSLASVLSSSPPSSPPVIMGSGRSSPLSSLAAGSIPTPVTTGGSDGALRRRQKRKQSAADIDHDDEASGLMFIDNSKARAKAHNKRARVLVKKAVALNTVSKPYLLVYCSRPESVCHKNGVASSFMSDNLKAILGADFMQNLHQMVVDGTHNALSNAQLALRTNLEVERLRREKEEETARRIAAEAQVDVMQRSLNELRLRDHDQTGRI</sequence>
<comment type="caution">
    <text evidence="3">The sequence shown here is derived from an EMBL/GenBank/DDBJ whole genome shotgun (WGS) entry which is preliminary data.</text>
</comment>
<evidence type="ECO:0000313" key="3">
    <source>
        <dbReference type="EMBL" id="CDO70092.1"/>
    </source>
</evidence>
<dbReference type="HOGENOM" id="CLU_112998_0_0_1"/>
<organism evidence="3 4">
    <name type="scientific">Pycnoporus cinnabarinus</name>
    <name type="common">Cinnabar-red polypore</name>
    <name type="synonym">Trametes cinnabarina</name>
    <dbReference type="NCBI Taxonomy" id="5643"/>
    <lineage>
        <taxon>Eukaryota</taxon>
        <taxon>Fungi</taxon>
        <taxon>Dikarya</taxon>
        <taxon>Basidiomycota</taxon>
        <taxon>Agaricomycotina</taxon>
        <taxon>Agaricomycetes</taxon>
        <taxon>Polyporales</taxon>
        <taxon>Polyporaceae</taxon>
        <taxon>Trametes</taxon>
    </lineage>
</organism>
<keyword evidence="4" id="KW-1185">Reference proteome</keyword>
<dbReference type="AlphaFoldDB" id="A0A060S6H8"/>
<dbReference type="Proteomes" id="UP000029665">
    <property type="component" value="Unassembled WGS sequence"/>
</dbReference>
<keyword evidence="1" id="KW-0175">Coiled coil</keyword>
<evidence type="ECO:0000256" key="1">
    <source>
        <dbReference type="SAM" id="Coils"/>
    </source>
</evidence>
<feature type="compositionally biased region" description="Low complexity" evidence="2">
    <location>
        <begin position="1"/>
        <end position="14"/>
    </location>
</feature>
<feature type="coiled-coil region" evidence="1">
    <location>
        <begin position="163"/>
        <end position="204"/>
    </location>
</feature>
<evidence type="ECO:0000313" key="4">
    <source>
        <dbReference type="Proteomes" id="UP000029665"/>
    </source>
</evidence>
<gene>
    <name evidence="3" type="ORF">BN946_scf184806.g19</name>
</gene>
<name>A0A060S6H8_PYCCI</name>
<reference evidence="3" key="1">
    <citation type="submission" date="2014-01" db="EMBL/GenBank/DDBJ databases">
        <title>The genome of the white-rot fungus Pycnoporus cinnabarinus: a basidiomycete model with a versatile arsenal for lignocellulosic biomass breakdown.</title>
        <authorList>
            <person name="Levasseur A."/>
            <person name="Lomascolo A."/>
            <person name="Ruiz-Duenas F.J."/>
            <person name="Uzan E."/>
            <person name="Piumi F."/>
            <person name="Kues U."/>
            <person name="Ram A.F.J."/>
            <person name="Murat C."/>
            <person name="Haon M."/>
            <person name="Benoit I."/>
            <person name="Arfi Y."/>
            <person name="Chevret D."/>
            <person name="Drula E."/>
            <person name="Kwon M.J."/>
            <person name="Gouret P."/>
            <person name="Lesage-Meessen L."/>
            <person name="Lombard V."/>
            <person name="Mariette J."/>
            <person name="Noirot C."/>
            <person name="Park J."/>
            <person name="Patyshakuliyeva A."/>
            <person name="Wieneger R.A.B."/>
            <person name="Wosten H.A.B."/>
            <person name="Martin F."/>
            <person name="Coutinho P.M."/>
            <person name="de Vries R."/>
            <person name="Martinez A.T."/>
            <person name="Klopp C."/>
            <person name="Pontarotti P."/>
            <person name="Henrissat B."/>
            <person name="Record E."/>
        </authorList>
    </citation>
    <scope>NUCLEOTIDE SEQUENCE [LARGE SCALE GENOMIC DNA]</scope>
    <source>
        <strain evidence="3">BRFM137</strain>
    </source>
</reference>